<sequence length="510" mass="53220">MPSDVRLTHSHRLPGPSHSINLYNGTHLPSQPFTVNASSGPSTQRISQVALEEAEGVASGSSHVSSYAPSSGRFPSTYADQGVLARHKRETLERAVEARGGAGVTGKRGHAWGRDGDEDAWGWDHEDIYIRPSLLPTHSSAYGGADDPLPSEQHISYPLGRPIEPRPPNTHPRALLPHHVQVSRVFLAEAAAWNSGIGQGAEAGAGAASGGGGQPSAPAHSGQVGTTDQATGGGGRDEALWKPLTGLPAYLASLKPAAVAASTTQGASAGGSSRAIQAHACGSWPFVNFGPGTSLVRRRDEDDWDDANSGPGTAAAAAREVWLEHDFERLLPLGREGDPLEYLATSASRQAAAPISSNTAAAGATDEASTYLDRIDTEMTQRLLTAQKGSAGQEVHKEESEASAQLKKLFASGSSPALPAITRSQGRHAQDGRQKQQSRPLPSLLLDRFGGDAEELRALLVASSGGGATPRDQAGSSSTLPGDRGIESEWVRRARKAREATMASTATVTT</sequence>
<feature type="region of interest" description="Disordered" evidence="1">
    <location>
        <begin position="201"/>
        <end position="239"/>
    </location>
</feature>
<accession>A0A316V553</accession>
<dbReference type="AlphaFoldDB" id="A0A316V553"/>
<feature type="region of interest" description="Disordered" evidence="1">
    <location>
        <begin position="416"/>
        <end position="442"/>
    </location>
</feature>
<dbReference type="GeneID" id="37026938"/>
<proteinExistence type="predicted"/>
<keyword evidence="3" id="KW-1185">Reference proteome</keyword>
<feature type="compositionally biased region" description="Polar residues" evidence="1">
    <location>
        <begin position="59"/>
        <end position="69"/>
    </location>
</feature>
<organism evidence="2 3">
    <name type="scientific">Jaminaea rosea</name>
    <dbReference type="NCBI Taxonomy" id="1569628"/>
    <lineage>
        <taxon>Eukaryota</taxon>
        <taxon>Fungi</taxon>
        <taxon>Dikarya</taxon>
        <taxon>Basidiomycota</taxon>
        <taxon>Ustilaginomycotina</taxon>
        <taxon>Exobasidiomycetes</taxon>
        <taxon>Microstromatales</taxon>
        <taxon>Microstromatales incertae sedis</taxon>
        <taxon>Jaminaea</taxon>
    </lineage>
</organism>
<feature type="region of interest" description="Disordered" evidence="1">
    <location>
        <begin position="56"/>
        <end position="79"/>
    </location>
</feature>
<dbReference type="EMBL" id="KZ819662">
    <property type="protein sequence ID" value="PWN30535.1"/>
    <property type="molecule type" value="Genomic_DNA"/>
</dbReference>
<dbReference type="RefSeq" id="XP_025365147.1">
    <property type="nucleotide sequence ID" value="XM_025505115.1"/>
</dbReference>
<reference evidence="2 3" key="1">
    <citation type="journal article" date="2018" name="Mol. Biol. Evol.">
        <title>Broad Genomic Sampling Reveals a Smut Pathogenic Ancestry of the Fungal Clade Ustilaginomycotina.</title>
        <authorList>
            <person name="Kijpornyongpan T."/>
            <person name="Mondo S.J."/>
            <person name="Barry K."/>
            <person name="Sandor L."/>
            <person name="Lee J."/>
            <person name="Lipzen A."/>
            <person name="Pangilinan J."/>
            <person name="LaButti K."/>
            <person name="Hainaut M."/>
            <person name="Henrissat B."/>
            <person name="Grigoriev I.V."/>
            <person name="Spatafora J.W."/>
            <person name="Aime M.C."/>
        </authorList>
    </citation>
    <scope>NUCLEOTIDE SEQUENCE [LARGE SCALE GENOMIC DNA]</scope>
    <source>
        <strain evidence="2 3">MCA 5214</strain>
    </source>
</reference>
<feature type="compositionally biased region" description="Gly residues" evidence="1">
    <location>
        <begin position="201"/>
        <end position="214"/>
    </location>
</feature>
<evidence type="ECO:0000313" key="2">
    <source>
        <dbReference type="EMBL" id="PWN30535.1"/>
    </source>
</evidence>
<name>A0A316V553_9BASI</name>
<protein>
    <submittedName>
        <fullName evidence="2">Uncharacterized protein</fullName>
    </submittedName>
</protein>
<dbReference type="Proteomes" id="UP000245884">
    <property type="component" value="Unassembled WGS sequence"/>
</dbReference>
<feature type="region of interest" description="Disordered" evidence="1">
    <location>
        <begin position="1"/>
        <end position="25"/>
    </location>
</feature>
<evidence type="ECO:0000256" key="1">
    <source>
        <dbReference type="SAM" id="MobiDB-lite"/>
    </source>
</evidence>
<evidence type="ECO:0000313" key="3">
    <source>
        <dbReference type="Proteomes" id="UP000245884"/>
    </source>
</evidence>
<gene>
    <name evidence="2" type="ORF">BDZ90DRAFT_229549</name>
</gene>
<feature type="region of interest" description="Disordered" evidence="1">
    <location>
        <begin position="463"/>
        <end position="488"/>
    </location>
</feature>